<dbReference type="AlphaFoldDB" id="A0AAW0JQX5"/>
<sequence length="84" mass="9605">MPFQQAPNASVQLPVFLPGTREHQFGQTTPGLSLAPRRFMLTLSQPVYHLISSHRSTLPRDKRRLQCFASCQQHQIDPEEKPHS</sequence>
<name>A0AAW0JQX5_MYOGA</name>
<reference evidence="1 2" key="1">
    <citation type="journal article" date="2023" name="bioRxiv">
        <title>Conserved and derived expression patterns and positive selection on dental genes reveal complex evolutionary context of ever-growing rodent molars.</title>
        <authorList>
            <person name="Calamari Z.T."/>
            <person name="Song A."/>
            <person name="Cohen E."/>
            <person name="Akter M."/>
            <person name="Roy R.D."/>
            <person name="Hallikas O."/>
            <person name="Christensen M.M."/>
            <person name="Li P."/>
            <person name="Marangoni P."/>
            <person name="Jernvall J."/>
            <person name="Klein O.D."/>
        </authorList>
    </citation>
    <scope>NUCLEOTIDE SEQUENCE [LARGE SCALE GENOMIC DNA]</scope>
    <source>
        <strain evidence="1">V071</strain>
    </source>
</reference>
<evidence type="ECO:0000313" key="1">
    <source>
        <dbReference type="EMBL" id="KAK7829443.1"/>
    </source>
</evidence>
<accession>A0AAW0JQX5</accession>
<dbReference type="EMBL" id="JBBHLL010000021">
    <property type="protein sequence ID" value="KAK7829443.1"/>
    <property type="molecule type" value="Genomic_DNA"/>
</dbReference>
<protein>
    <submittedName>
        <fullName evidence="1">Uncharacterized protein</fullName>
    </submittedName>
</protein>
<comment type="caution">
    <text evidence="1">The sequence shown here is derived from an EMBL/GenBank/DDBJ whole genome shotgun (WGS) entry which is preliminary data.</text>
</comment>
<keyword evidence="2" id="KW-1185">Reference proteome</keyword>
<dbReference type="Proteomes" id="UP001488838">
    <property type="component" value="Unassembled WGS sequence"/>
</dbReference>
<gene>
    <name evidence="1" type="ORF">U0070_007217</name>
</gene>
<evidence type="ECO:0000313" key="2">
    <source>
        <dbReference type="Proteomes" id="UP001488838"/>
    </source>
</evidence>
<proteinExistence type="predicted"/>
<organism evidence="1 2">
    <name type="scientific">Myodes glareolus</name>
    <name type="common">Bank vole</name>
    <name type="synonym">Clethrionomys glareolus</name>
    <dbReference type="NCBI Taxonomy" id="447135"/>
    <lineage>
        <taxon>Eukaryota</taxon>
        <taxon>Metazoa</taxon>
        <taxon>Chordata</taxon>
        <taxon>Craniata</taxon>
        <taxon>Vertebrata</taxon>
        <taxon>Euteleostomi</taxon>
        <taxon>Mammalia</taxon>
        <taxon>Eutheria</taxon>
        <taxon>Euarchontoglires</taxon>
        <taxon>Glires</taxon>
        <taxon>Rodentia</taxon>
        <taxon>Myomorpha</taxon>
        <taxon>Muroidea</taxon>
        <taxon>Cricetidae</taxon>
        <taxon>Arvicolinae</taxon>
        <taxon>Myodes</taxon>
    </lineage>
</organism>